<dbReference type="Pfam" id="PF16459">
    <property type="entry name" value="Phage_TAC_13"/>
    <property type="match status" value="1"/>
</dbReference>
<dbReference type="OrthoDB" id="6169491at2"/>
<accession>A0A2D0AK06</accession>
<sequence length="139" mass="14186">MTAAKTQSRKRAAPPAPVQKSKAVSLSIAGLLQAGAFTGRPVEKEISWRQGEQEFTATVFVRPLGFQSAISDVLAAGGREDSVAGRIAASICDEEGKPVFTVGDITGASDADRGALDGALTLALLSAIGEVNSLGKATS</sequence>
<evidence type="ECO:0000256" key="1">
    <source>
        <dbReference type="SAM" id="MobiDB-lite"/>
    </source>
</evidence>
<dbReference type="EMBL" id="NIVS01000016">
    <property type="protein sequence ID" value="OWQ54784.1"/>
    <property type="molecule type" value="Genomic_DNA"/>
</dbReference>
<organism evidence="2 3">
    <name type="scientific">Stenotrophomonas maltophilia</name>
    <name type="common">Pseudomonas maltophilia</name>
    <name type="synonym">Xanthomonas maltophilia</name>
    <dbReference type="NCBI Taxonomy" id="40324"/>
    <lineage>
        <taxon>Bacteria</taxon>
        <taxon>Pseudomonadati</taxon>
        <taxon>Pseudomonadota</taxon>
        <taxon>Gammaproteobacteria</taxon>
        <taxon>Lysobacterales</taxon>
        <taxon>Lysobacteraceae</taxon>
        <taxon>Stenotrophomonas</taxon>
        <taxon>Stenotrophomonas maltophilia group</taxon>
    </lineage>
</organism>
<evidence type="ECO:0000313" key="2">
    <source>
        <dbReference type="EMBL" id="OWQ54784.1"/>
    </source>
</evidence>
<name>A0A2D0AK06_STEMA</name>
<dbReference type="InterPro" id="IPR024410">
    <property type="entry name" value="Phage_TAC_12"/>
</dbReference>
<evidence type="ECO:0000313" key="3">
    <source>
        <dbReference type="Proteomes" id="UP000198157"/>
    </source>
</evidence>
<dbReference type="AlphaFoldDB" id="A0A2D0AK06"/>
<proteinExistence type="predicted"/>
<dbReference type="Proteomes" id="UP000198157">
    <property type="component" value="Unassembled WGS sequence"/>
</dbReference>
<feature type="region of interest" description="Disordered" evidence="1">
    <location>
        <begin position="1"/>
        <end position="21"/>
    </location>
</feature>
<reference evidence="2 3" key="1">
    <citation type="submission" date="2017-06" db="EMBL/GenBank/DDBJ databases">
        <authorList>
            <person name="Kim H.J."/>
            <person name="Triplett B.A."/>
        </authorList>
    </citation>
    <scope>NUCLEOTIDE SEQUENCE [LARGE SCALE GENOMIC DNA]</scope>
    <source>
        <strain evidence="2 3">13146</strain>
    </source>
</reference>
<gene>
    <name evidence="2" type="ORF">CEE60_07245</name>
</gene>
<comment type="caution">
    <text evidence="2">The sequence shown here is derived from an EMBL/GenBank/DDBJ whole genome shotgun (WGS) entry which is preliminary data.</text>
</comment>
<protein>
    <submittedName>
        <fullName evidence="2">Phage tail protein</fullName>
    </submittedName>
</protein>